<evidence type="ECO:0000313" key="6">
    <source>
        <dbReference type="Proteomes" id="UP000219482"/>
    </source>
</evidence>
<evidence type="ECO:0000259" key="3">
    <source>
        <dbReference type="Pfam" id="PF09972"/>
    </source>
</evidence>
<feature type="compositionally biased region" description="Low complexity" evidence="1">
    <location>
        <begin position="556"/>
        <end position="569"/>
    </location>
</feature>
<protein>
    <submittedName>
        <fullName evidence="5">TIGR04222 domain-containing protein</fullName>
    </submittedName>
</protein>
<feature type="domain" description="DUF2207" evidence="3">
    <location>
        <begin position="38"/>
        <end position="220"/>
    </location>
</feature>
<evidence type="ECO:0000256" key="1">
    <source>
        <dbReference type="SAM" id="MobiDB-lite"/>
    </source>
</evidence>
<feature type="compositionally biased region" description="Gly residues" evidence="1">
    <location>
        <begin position="570"/>
        <end position="580"/>
    </location>
</feature>
<reference evidence="6" key="1">
    <citation type="submission" date="2017-09" db="EMBL/GenBank/DDBJ databases">
        <authorList>
            <person name="Varghese N."/>
            <person name="Submissions S."/>
        </authorList>
    </citation>
    <scope>NUCLEOTIDE SEQUENCE [LARGE SCALE GENOMIC DNA]</scope>
    <source>
        <strain evidence="6">DSM 44270</strain>
    </source>
</reference>
<keyword evidence="6" id="KW-1185">Reference proteome</keyword>
<keyword evidence="2" id="KW-0812">Transmembrane</keyword>
<keyword evidence="2" id="KW-0472">Membrane</keyword>
<accession>A0A286GRF9</accession>
<dbReference type="EMBL" id="OCNK01000002">
    <property type="protein sequence ID" value="SOD98082.1"/>
    <property type="molecule type" value="Genomic_DNA"/>
</dbReference>
<sequence>MSAETTPRTSTTAGRLLAAGLPLLALAGCTGDGPSEGIRSYDIAIEAAADGSLLVEETIDYDFAGEERHGIVRVLPDRAPFEQTRDRRYPVGDIAVDSPTAAPEEIEVTSEDGALTIRVGDPDEEIEGRHTYVLTYRLAGVADPGEEVDRLAWNAVGTGWEVPIDEVTVRLTGPADAISGDCVTGEEGERTPCAAEVDARGEVTASADGLAAGEGVTVSARYPSGTFPDARPVYEDTFSPALAFSPAPAAIALGLAGLLAVAGPPVLRARRARARASGPVAPQLTPPHDARPAQLGTVLDGHAQRHEVTATMLDLAVRGFLRIEELPPDADDEGAAEDWRLVRGAPPHGLRPYEQRLLDAFFADGDAVVLSGLQERFAGIESDVCAELYRDVVQLGWFREDPAAMRRRWYAIGAVALLAGIALTVVLALTSTWALAGLGVVVGGLVVLALAGRMPRRTQEGTAVLERVRAFRDHLASDDPRWPAGHGRIDDVAEAARGDARVRYLPYAVALGVAADWAERLAQAPRPDWYVSSSAGMPVWPALLAFSSSSNPALAPPVAAGSAGSASVGGAAGGGGGGSW</sequence>
<dbReference type="CDD" id="cd00298">
    <property type="entry name" value="ACD_sHsps_p23-like"/>
    <property type="match status" value="1"/>
</dbReference>
<dbReference type="InterPro" id="IPR048389">
    <property type="entry name" value="YciQ-like_C"/>
</dbReference>
<evidence type="ECO:0000256" key="2">
    <source>
        <dbReference type="SAM" id="Phobius"/>
    </source>
</evidence>
<keyword evidence="2" id="KW-1133">Transmembrane helix</keyword>
<feature type="transmembrane region" description="Helical" evidence="2">
    <location>
        <begin position="247"/>
        <end position="267"/>
    </location>
</feature>
<dbReference type="RefSeq" id="WP_159961620.1">
    <property type="nucleotide sequence ID" value="NZ_OCNK01000002.1"/>
</dbReference>
<feature type="transmembrane region" description="Helical" evidence="2">
    <location>
        <begin position="433"/>
        <end position="451"/>
    </location>
</feature>
<name>A0A286GRF9_9ACTN</name>
<dbReference type="AlphaFoldDB" id="A0A286GRF9"/>
<evidence type="ECO:0000313" key="5">
    <source>
        <dbReference type="EMBL" id="SOD98082.1"/>
    </source>
</evidence>
<dbReference type="OrthoDB" id="143710at2"/>
<dbReference type="Pfam" id="PF09972">
    <property type="entry name" value="DUF2207"/>
    <property type="match status" value="1"/>
</dbReference>
<dbReference type="Pfam" id="PF20990">
    <property type="entry name" value="DUF2207_C"/>
    <property type="match status" value="1"/>
</dbReference>
<dbReference type="Proteomes" id="UP000219482">
    <property type="component" value="Unassembled WGS sequence"/>
</dbReference>
<proteinExistence type="predicted"/>
<evidence type="ECO:0000259" key="4">
    <source>
        <dbReference type="Pfam" id="PF20990"/>
    </source>
</evidence>
<gene>
    <name evidence="5" type="ORF">SAMN06272739_1719</name>
</gene>
<feature type="transmembrane region" description="Helical" evidence="2">
    <location>
        <begin position="409"/>
        <end position="427"/>
    </location>
</feature>
<organism evidence="5 6">
    <name type="scientific">Blastococcus haudaquaticus</name>
    <dbReference type="NCBI Taxonomy" id="1938745"/>
    <lineage>
        <taxon>Bacteria</taxon>
        <taxon>Bacillati</taxon>
        <taxon>Actinomycetota</taxon>
        <taxon>Actinomycetes</taxon>
        <taxon>Geodermatophilales</taxon>
        <taxon>Geodermatophilaceae</taxon>
        <taxon>Blastococcus</taxon>
    </lineage>
</organism>
<feature type="region of interest" description="Disordered" evidence="1">
    <location>
        <begin position="556"/>
        <end position="580"/>
    </location>
</feature>
<dbReference type="InterPro" id="IPR018702">
    <property type="entry name" value="DUF2207"/>
</dbReference>
<feature type="domain" description="Predicted membrane protein YciQ-like C-terminal" evidence="4">
    <location>
        <begin position="286"/>
        <end position="521"/>
    </location>
</feature>